<evidence type="ECO:0000313" key="3">
    <source>
        <dbReference type="Proteomes" id="UP001191019"/>
    </source>
</evidence>
<evidence type="ECO:0008006" key="4">
    <source>
        <dbReference type="Google" id="ProtNLM"/>
    </source>
</evidence>
<dbReference type="Proteomes" id="UP001191019">
    <property type="component" value="Unassembled WGS sequence"/>
</dbReference>
<evidence type="ECO:0000256" key="1">
    <source>
        <dbReference type="SAM" id="Phobius"/>
    </source>
</evidence>
<reference evidence="2 3" key="2">
    <citation type="journal article" date="2020" name="Cell Rep.">
        <title>Acquisition and Adaptation of Ultra-small Parasitic Reduced Genome Bacteria to Mammalian Hosts.</title>
        <authorList>
            <person name="McLean J.S."/>
            <person name="Bor B."/>
            <person name="Kerns K.A."/>
            <person name="Liu Q."/>
            <person name="To T.T."/>
            <person name="Solden L."/>
            <person name="Hendrickson E.L."/>
            <person name="Wrighton K."/>
            <person name="Shi W."/>
            <person name="He X."/>
        </authorList>
    </citation>
    <scope>NUCLEOTIDE SEQUENCE [LARGE SCALE GENOMIC DNA]</scope>
    <source>
        <strain evidence="2 3">TM7_G3_2_Rum_HOT_351B</strain>
    </source>
</reference>
<proteinExistence type="predicted"/>
<keyword evidence="1" id="KW-0472">Membrane</keyword>
<keyword evidence="1" id="KW-1133">Transmembrane helix</keyword>
<accession>A0ABY0FPH2</accession>
<name>A0ABY0FPH2_9BACT</name>
<reference evidence="2 3" key="1">
    <citation type="journal article" date="2018" name="bioRxiv">
        <title>Evidence of independent acquisition and adaption of ultra-small bacteria to human hosts across the highly diverse yet reduced genomes of the phylum Saccharibacteria.</title>
        <authorList>
            <person name="McLean J.S."/>
            <person name="Bor B."/>
            <person name="To T.T."/>
            <person name="Liu Q."/>
            <person name="Kearns K.A."/>
            <person name="Solden L.M."/>
            <person name="Wrighton K.C."/>
            <person name="He X."/>
            <person name="Shi W."/>
        </authorList>
    </citation>
    <scope>NUCLEOTIDE SEQUENCE [LARGE SCALE GENOMIC DNA]</scope>
    <source>
        <strain evidence="2 3">TM7_G3_2_Rum_HOT_351B</strain>
    </source>
</reference>
<protein>
    <recommendedName>
        <fullName evidence="4">ABC transmembrane type-1 domain-containing protein</fullName>
    </recommendedName>
</protein>
<comment type="caution">
    <text evidence="2">The sequence shown here is derived from an EMBL/GenBank/DDBJ whole genome shotgun (WGS) entry which is preliminary data.</text>
</comment>
<keyword evidence="3" id="KW-1185">Reference proteome</keyword>
<sequence length="137" mass="15628">MIAHLLCYNILMAITEMFFWWYSRGWRIFITKAHAFLSSVTDFFSMDSLIRTLFKPYRQISAASASSTASLDIKFHMFIDRLVSRFIGFISRLVLLLAGTFIIIIGSVFSLIFIILWPLIPLLPIVGIILSTTGLTI</sequence>
<keyword evidence="1" id="KW-0812">Transmembrane</keyword>
<feature type="transmembrane region" description="Helical" evidence="1">
    <location>
        <begin position="111"/>
        <end position="130"/>
    </location>
</feature>
<organism evidence="2 3">
    <name type="scientific">Candidatus Nanosyncoccus alces</name>
    <dbReference type="NCBI Taxonomy" id="2171997"/>
    <lineage>
        <taxon>Bacteria</taxon>
        <taxon>Candidatus Saccharimonadota</taxon>
        <taxon>Candidatus Nanosyncoccalia</taxon>
        <taxon>Candidatus Nanosyncoccales</taxon>
        <taxon>Candidatus Nanosyncoccaceae</taxon>
        <taxon>Candidatus Nanosyncoccus</taxon>
    </lineage>
</organism>
<evidence type="ECO:0000313" key="2">
    <source>
        <dbReference type="EMBL" id="RYC74785.1"/>
    </source>
</evidence>
<dbReference type="EMBL" id="PRLM01000003">
    <property type="protein sequence ID" value="RYC74785.1"/>
    <property type="molecule type" value="Genomic_DNA"/>
</dbReference>
<feature type="transmembrane region" description="Helical" evidence="1">
    <location>
        <begin position="6"/>
        <end position="22"/>
    </location>
</feature>
<feature type="transmembrane region" description="Helical" evidence="1">
    <location>
        <begin position="82"/>
        <end position="105"/>
    </location>
</feature>
<gene>
    <name evidence="2" type="ORF">G3RUM_00329</name>
</gene>